<evidence type="ECO:0000313" key="2">
    <source>
        <dbReference type="Proteomes" id="UP000824890"/>
    </source>
</evidence>
<sequence length="78" mass="8879">MDLGSGQFLRFEIKDGLDTFFWHDDWLQLGKLIDITGPACPNLFGIPLNAKVADTLGNERWRARCSRSRQFPTLRAAI</sequence>
<evidence type="ECO:0000313" key="1">
    <source>
        <dbReference type="EMBL" id="KAH0925952.1"/>
    </source>
</evidence>
<reference evidence="1 2" key="1">
    <citation type="submission" date="2021-05" db="EMBL/GenBank/DDBJ databases">
        <title>Genome Assembly of Synthetic Allotetraploid Brassica napus Reveals Homoeologous Exchanges between Subgenomes.</title>
        <authorList>
            <person name="Davis J.T."/>
        </authorList>
    </citation>
    <scope>NUCLEOTIDE SEQUENCE [LARGE SCALE GENOMIC DNA]</scope>
    <source>
        <strain evidence="2">cv. Da-Ae</strain>
        <tissue evidence="1">Seedling</tissue>
    </source>
</reference>
<keyword evidence="2" id="KW-1185">Reference proteome</keyword>
<accession>A0ABQ8D9B1</accession>
<name>A0ABQ8D9B1_BRANA</name>
<comment type="caution">
    <text evidence="1">The sequence shown here is derived from an EMBL/GenBank/DDBJ whole genome shotgun (WGS) entry which is preliminary data.</text>
</comment>
<dbReference type="EMBL" id="JAGKQM010000005">
    <property type="protein sequence ID" value="KAH0925952.1"/>
    <property type="molecule type" value="Genomic_DNA"/>
</dbReference>
<proteinExistence type="predicted"/>
<dbReference type="Proteomes" id="UP000824890">
    <property type="component" value="Unassembled WGS sequence"/>
</dbReference>
<organism evidence="1 2">
    <name type="scientific">Brassica napus</name>
    <name type="common">Rape</name>
    <dbReference type="NCBI Taxonomy" id="3708"/>
    <lineage>
        <taxon>Eukaryota</taxon>
        <taxon>Viridiplantae</taxon>
        <taxon>Streptophyta</taxon>
        <taxon>Embryophyta</taxon>
        <taxon>Tracheophyta</taxon>
        <taxon>Spermatophyta</taxon>
        <taxon>Magnoliopsida</taxon>
        <taxon>eudicotyledons</taxon>
        <taxon>Gunneridae</taxon>
        <taxon>Pentapetalae</taxon>
        <taxon>rosids</taxon>
        <taxon>malvids</taxon>
        <taxon>Brassicales</taxon>
        <taxon>Brassicaceae</taxon>
        <taxon>Brassiceae</taxon>
        <taxon>Brassica</taxon>
    </lineage>
</organism>
<protein>
    <submittedName>
        <fullName evidence="1">Uncharacterized protein</fullName>
    </submittedName>
</protein>
<gene>
    <name evidence="1" type="ORF">HID58_018208</name>
</gene>